<evidence type="ECO:0000256" key="2">
    <source>
        <dbReference type="ARBA" id="ARBA00023015"/>
    </source>
</evidence>
<keyword evidence="2" id="KW-0805">Transcription regulation</keyword>
<gene>
    <name evidence="6" type="ORF">F0U60_52890</name>
</gene>
<dbReference type="Pfam" id="PF03466">
    <property type="entry name" value="LysR_substrate"/>
    <property type="match status" value="1"/>
</dbReference>
<sequence length="311" mass="34152">MGNKTAKTKPEVAMSATTPDDLRDLRAFCLVVDHGSLTAAAKQLGETKGSVSRRLSRLESTLGVPLVRRSPRLVQPTEDGALYRQRVGRALELLEDATDALKEAQGHPRGRLRVTAPPDFAHTVLAPVFARFCEAHRDISLELLLTDRQLDFDAHQLDVALRIASSLRDSSLVALRLLDVQLGFVASPAYLEREGHPRRLAELTAHRVLTMRRESGPSTVHLSPSVVVQDGAFLRSLALEGVGIAILPLALVEPDLSQGRLVQLLFDQDSPPRVSLFLLHPATPLLPARVRAFRDFMAHELLKQGRGPRVS</sequence>
<keyword evidence="3" id="KW-0238">DNA-binding</keyword>
<dbReference type="SUPFAM" id="SSF53850">
    <property type="entry name" value="Periplasmic binding protein-like II"/>
    <property type="match status" value="1"/>
</dbReference>
<dbReference type="CDD" id="cd08422">
    <property type="entry name" value="PBP2_CrgA_like"/>
    <property type="match status" value="1"/>
</dbReference>
<dbReference type="InterPro" id="IPR036388">
    <property type="entry name" value="WH-like_DNA-bd_sf"/>
</dbReference>
<dbReference type="Gene3D" id="1.10.10.10">
    <property type="entry name" value="Winged helix-like DNA-binding domain superfamily/Winged helix DNA-binding domain"/>
    <property type="match status" value="1"/>
</dbReference>
<organism evidence="6 7">
    <name type="scientific">Archangium minus</name>
    <dbReference type="NCBI Taxonomy" id="83450"/>
    <lineage>
        <taxon>Bacteria</taxon>
        <taxon>Pseudomonadati</taxon>
        <taxon>Myxococcota</taxon>
        <taxon>Myxococcia</taxon>
        <taxon>Myxococcales</taxon>
        <taxon>Cystobacterineae</taxon>
        <taxon>Archangiaceae</taxon>
        <taxon>Archangium</taxon>
    </lineage>
</organism>
<dbReference type="Gene3D" id="3.40.190.290">
    <property type="match status" value="1"/>
</dbReference>
<evidence type="ECO:0000313" key="7">
    <source>
        <dbReference type="Proteomes" id="UP001611383"/>
    </source>
</evidence>
<reference evidence="6 7" key="1">
    <citation type="submission" date="2019-08" db="EMBL/GenBank/DDBJ databases">
        <title>Archangium and Cystobacter genomes.</title>
        <authorList>
            <person name="Chen I.-C.K."/>
            <person name="Wielgoss S."/>
        </authorList>
    </citation>
    <scope>NUCLEOTIDE SEQUENCE [LARGE SCALE GENOMIC DNA]</scope>
    <source>
        <strain evidence="6 7">Cbm 6</strain>
    </source>
</reference>
<dbReference type="PROSITE" id="PS50931">
    <property type="entry name" value="HTH_LYSR"/>
    <property type="match status" value="1"/>
</dbReference>
<keyword evidence="7" id="KW-1185">Reference proteome</keyword>
<dbReference type="InterPro" id="IPR005119">
    <property type="entry name" value="LysR_subst-bd"/>
</dbReference>
<dbReference type="InterPro" id="IPR036390">
    <property type="entry name" value="WH_DNA-bd_sf"/>
</dbReference>
<dbReference type="InterPro" id="IPR000847">
    <property type="entry name" value="LysR_HTH_N"/>
</dbReference>
<dbReference type="PANTHER" id="PTHR30537">
    <property type="entry name" value="HTH-TYPE TRANSCRIPTIONAL REGULATOR"/>
    <property type="match status" value="1"/>
</dbReference>
<proteinExistence type="inferred from homology"/>
<dbReference type="Pfam" id="PF00126">
    <property type="entry name" value="HTH_1"/>
    <property type="match status" value="1"/>
</dbReference>
<dbReference type="PANTHER" id="PTHR30537:SF5">
    <property type="entry name" value="HTH-TYPE TRANSCRIPTIONAL ACTIVATOR TTDR-RELATED"/>
    <property type="match status" value="1"/>
</dbReference>
<evidence type="ECO:0000256" key="1">
    <source>
        <dbReference type="ARBA" id="ARBA00009437"/>
    </source>
</evidence>
<comment type="similarity">
    <text evidence="1">Belongs to the LysR transcriptional regulatory family.</text>
</comment>
<accession>A0ABY9X8X2</accession>
<evidence type="ECO:0000259" key="5">
    <source>
        <dbReference type="PROSITE" id="PS50931"/>
    </source>
</evidence>
<dbReference type="InterPro" id="IPR058163">
    <property type="entry name" value="LysR-type_TF_proteobact-type"/>
</dbReference>
<evidence type="ECO:0000313" key="6">
    <source>
        <dbReference type="EMBL" id="WNG51849.1"/>
    </source>
</evidence>
<name>A0ABY9X8X2_9BACT</name>
<evidence type="ECO:0000256" key="4">
    <source>
        <dbReference type="ARBA" id="ARBA00023163"/>
    </source>
</evidence>
<dbReference type="EMBL" id="CP043494">
    <property type="protein sequence ID" value="WNG51849.1"/>
    <property type="molecule type" value="Genomic_DNA"/>
</dbReference>
<dbReference type="SUPFAM" id="SSF46785">
    <property type="entry name" value="Winged helix' DNA-binding domain"/>
    <property type="match status" value="1"/>
</dbReference>
<protein>
    <submittedName>
        <fullName evidence="6">LysR family transcriptional regulator</fullName>
    </submittedName>
</protein>
<evidence type="ECO:0000256" key="3">
    <source>
        <dbReference type="ARBA" id="ARBA00023125"/>
    </source>
</evidence>
<feature type="domain" description="HTH lysR-type" evidence="5">
    <location>
        <begin position="20"/>
        <end position="77"/>
    </location>
</feature>
<dbReference type="Proteomes" id="UP001611383">
    <property type="component" value="Chromosome"/>
</dbReference>
<keyword evidence="4" id="KW-0804">Transcription</keyword>